<dbReference type="AlphaFoldDB" id="A0A0V1C0R6"/>
<dbReference type="InParanoid" id="A0A0V1C0R6"/>
<evidence type="ECO:0000313" key="3">
    <source>
        <dbReference type="Proteomes" id="UP000054776"/>
    </source>
</evidence>
<keyword evidence="3" id="KW-1185">Reference proteome</keyword>
<organism evidence="2 3">
    <name type="scientific">Trichinella spiralis</name>
    <name type="common">Trichina worm</name>
    <dbReference type="NCBI Taxonomy" id="6334"/>
    <lineage>
        <taxon>Eukaryota</taxon>
        <taxon>Metazoa</taxon>
        <taxon>Ecdysozoa</taxon>
        <taxon>Nematoda</taxon>
        <taxon>Enoplea</taxon>
        <taxon>Dorylaimia</taxon>
        <taxon>Trichinellida</taxon>
        <taxon>Trichinellidae</taxon>
        <taxon>Trichinella</taxon>
    </lineage>
</organism>
<protein>
    <submittedName>
        <fullName evidence="2">Uncharacterized protein</fullName>
    </submittedName>
</protein>
<proteinExistence type="predicted"/>
<dbReference type="Proteomes" id="UP000054776">
    <property type="component" value="Unassembled WGS sequence"/>
</dbReference>
<keyword evidence="1" id="KW-0732">Signal</keyword>
<comment type="caution">
    <text evidence="2">The sequence shown here is derived from an EMBL/GenBank/DDBJ whole genome shotgun (WGS) entry which is preliminary data.</text>
</comment>
<dbReference type="OrthoDB" id="10424630at2759"/>
<name>A0A0V1C0R6_TRISP</name>
<evidence type="ECO:0000256" key="1">
    <source>
        <dbReference type="SAM" id="SignalP"/>
    </source>
</evidence>
<gene>
    <name evidence="2" type="ORF">T01_1964</name>
</gene>
<dbReference type="EMBL" id="JYDH01000003">
    <property type="protein sequence ID" value="KRY42858.1"/>
    <property type="molecule type" value="Genomic_DNA"/>
</dbReference>
<sequence>MTMLVISGFLIVLATFVAQAQPHIDVNDSPTEASEVSYDVSSVADVEEVIRSSS</sequence>
<evidence type="ECO:0000313" key="2">
    <source>
        <dbReference type="EMBL" id="KRY42858.1"/>
    </source>
</evidence>
<feature type="signal peptide" evidence="1">
    <location>
        <begin position="1"/>
        <end position="20"/>
    </location>
</feature>
<feature type="chain" id="PRO_5006875564" evidence="1">
    <location>
        <begin position="21"/>
        <end position="54"/>
    </location>
</feature>
<reference evidence="2 3" key="1">
    <citation type="submission" date="2015-01" db="EMBL/GenBank/DDBJ databases">
        <title>Evolution of Trichinella species and genotypes.</title>
        <authorList>
            <person name="Korhonen P.K."/>
            <person name="Edoardo P."/>
            <person name="Giuseppe L.R."/>
            <person name="Gasser R.B."/>
        </authorList>
    </citation>
    <scope>NUCLEOTIDE SEQUENCE [LARGE SCALE GENOMIC DNA]</scope>
    <source>
        <strain evidence="2">ISS3</strain>
    </source>
</reference>
<accession>A0A0V1C0R6</accession>